<dbReference type="AlphaFoldDB" id="A0A318Z1T5"/>
<dbReference type="InterPro" id="IPR002293">
    <property type="entry name" value="AA/rel_permease1"/>
</dbReference>
<evidence type="ECO:0000256" key="4">
    <source>
        <dbReference type="ARBA" id="ARBA00022989"/>
    </source>
</evidence>
<accession>A0A318Z1T5</accession>
<gene>
    <name evidence="7" type="ORF">BP01DRAFT_330400</name>
</gene>
<sequence>MEQLPPGQKSSSSVSIKSEKVVIEPRQDQQDVEVGMVAALPHEGSGLKRNFNMISIMALGFNTSNSWIAIAGSLPLAIAGGGTVTLLYGILVVCFAMSCTGLSLAELAAVYPSAGGQYYFTAMLAPAQHHRWLSYLCGMVGIWSWVAIAASLSLMITEGIMALVLTYHPTFVAQSWHYFLLYQAVHIMAMAYNVGLLSKTVWVYDWAFYASLALFVITTIVCPARSTDHADSSTVWSHFVNSSSGYWSDGIVFLTGLSTPSYMLIGLDATMHMADECLTPARTIPRAILSTVSIGSVAAFAFALAMCYSVTDFDRLIDSASGFPIYDLWAQASRSTACATVFLVVTIAIMFVSACAIHSTASRLTWSFACYNGLFLSGYLKQASQREGVPVYALGLNFVACFVIGFLYLASSSVFNAFVGTASILSQISVTLPIALLIWQRRSAAYLPPGRHFGLSLGLGYFCNIVAVIYTMIVTIFLCFPTSFPLTGGNMNYTAPVLGVIAILTGLNWAFYARGRYEGAHVG</sequence>
<dbReference type="EMBL" id="KZ821294">
    <property type="protein sequence ID" value="PYH40227.1"/>
    <property type="molecule type" value="Genomic_DNA"/>
</dbReference>
<organism evidence="7 8">
    <name type="scientific">Aspergillus saccharolyticus JOP 1030-1</name>
    <dbReference type="NCBI Taxonomy" id="1450539"/>
    <lineage>
        <taxon>Eukaryota</taxon>
        <taxon>Fungi</taxon>
        <taxon>Dikarya</taxon>
        <taxon>Ascomycota</taxon>
        <taxon>Pezizomycotina</taxon>
        <taxon>Eurotiomycetes</taxon>
        <taxon>Eurotiomycetidae</taxon>
        <taxon>Eurotiales</taxon>
        <taxon>Aspergillaceae</taxon>
        <taxon>Aspergillus</taxon>
        <taxon>Aspergillus subgen. Circumdati</taxon>
    </lineage>
</organism>
<keyword evidence="3 6" id="KW-0812">Transmembrane</keyword>
<evidence type="ECO:0000256" key="3">
    <source>
        <dbReference type="ARBA" id="ARBA00022692"/>
    </source>
</evidence>
<feature type="transmembrane region" description="Helical" evidence="6">
    <location>
        <begin position="459"/>
        <end position="480"/>
    </location>
</feature>
<feature type="transmembrane region" description="Helical" evidence="6">
    <location>
        <begin position="392"/>
        <end position="410"/>
    </location>
</feature>
<reference evidence="7 8" key="1">
    <citation type="submission" date="2016-12" db="EMBL/GenBank/DDBJ databases">
        <title>The genomes of Aspergillus section Nigri reveals drivers in fungal speciation.</title>
        <authorList>
            <consortium name="DOE Joint Genome Institute"/>
            <person name="Vesth T.C."/>
            <person name="Nybo J."/>
            <person name="Theobald S."/>
            <person name="Brandl J."/>
            <person name="Frisvad J.C."/>
            <person name="Nielsen K.F."/>
            <person name="Lyhne E.K."/>
            <person name="Kogle M.E."/>
            <person name="Kuo A."/>
            <person name="Riley R."/>
            <person name="Clum A."/>
            <person name="Nolan M."/>
            <person name="Lipzen A."/>
            <person name="Salamov A."/>
            <person name="Henrissat B."/>
            <person name="Wiebenga A."/>
            <person name="De Vries R.P."/>
            <person name="Grigoriev I.V."/>
            <person name="Mortensen U.H."/>
            <person name="Andersen M.R."/>
            <person name="Baker S.E."/>
        </authorList>
    </citation>
    <scope>NUCLEOTIDE SEQUENCE [LARGE SCALE GENOMIC DNA]</scope>
    <source>
        <strain evidence="7 8">JOP 1030-1</strain>
    </source>
</reference>
<feature type="transmembrane region" description="Helical" evidence="6">
    <location>
        <begin position="56"/>
        <end position="80"/>
    </location>
</feature>
<feature type="transmembrane region" description="Helical" evidence="6">
    <location>
        <begin position="492"/>
        <end position="512"/>
    </location>
</feature>
<evidence type="ECO:0000256" key="1">
    <source>
        <dbReference type="ARBA" id="ARBA00004141"/>
    </source>
</evidence>
<dbReference type="PANTHER" id="PTHR45649">
    <property type="entry name" value="AMINO-ACID PERMEASE BAT1"/>
    <property type="match status" value="1"/>
</dbReference>
<feature type="transmembrane region" description="Helical" evidence="6">
    <location>
        <begin position="288"/>
        <end position="311"/>
    </location>
</feature>
<keyword evidence="4 6" id="KW-1133">Transmembrane helix</keyword>
<dbReference type="Proteomes" id="UP000248349">
    <property type="component" value="Unassembled WGS sequence"/>
</dbReference>
<dbReference type="Pfam" id="PF13520">
    <property type="entry name" value="AA_permease_2"/>
    <property type="match status" value="1"/>
</dbReference>
<feature type="transmembrane region" description="Helical" evidence="6">
    <location>
        <begin position="86"/>
        <end position="111"/>
    </location>
</feature>
<name>A0A318Z1T5_9EURO</name>
<evidence type="ECO:0000313" key="8">
    <source>
        <dbReference type="Proteomes" id="UP000248349"/>
    </source>
</evidence>
<dbReference type="PIRSF" id="PIRSF006060">
    <property type="entry name" value="AA_transporter"/>
    <property type="match status" value="1"/>
</dbReference>
<feature type="transmembrane region" description="Helical" evidence="6">
    <location>
        <begin position="176"/>
        <end position="194"/>
    </location>
</feature>
<feature type="transmembrane region" description="Helical" evidence="6">
    <location>
        <begin position="417"/>
        <end position="439"/>
    </location>
</feature>
<keyword evidence="8" id="KW-1185">Reference proteome</keyword>
<dbReference type="GeneID" id="37074236"/>
<dbReference type="STRING" id="1450539.A0A318Z1T5"/>
<dbReference type="GO" id="GO:0022857">
    <property type="term" value="F:transmembrane transporter activity"/>
    <property type="evidence" value="ECO:0007669"/>
    <property type="project" value="InterPro"/>
</dbReference>
<proteinExistence type="predicted"/>
<feature type="transmembrane region" description="Helical" evidence="6">
    <location>
        <begin position="246"/>
        <end position="267"/>
    </location>
</feature>
<feature type="transmembrane region" description="Helical" evidence="6">
    <location>
        <begin position="132"/>
        <end position="156"/>
    </location>
</feature>
<evidence type="ECO:0000256" key="5">
    <source>
        <dbReference type="ARBA" id="ARBA00023136"/>
    </source>
</evidence>
<dbReference type="PANTHER" id="PTHR45649:SF24">
    <property type="entry name" value="TRANSPORT PROTEIN, PUTATIVE (AFU_ORTHOLOGUE AFUA_2G15150)-RELATED"/>
    <property type="match status" value="1"/>
</dbReference>
<keyword evidence="2" id="KW-0813">Transport</keyword>
<evidence type="ECO:0000313" key="7">
    <source>
        <dbReference type="EMBL" id="PYH40227.1"/>
    </source>
</evidence>
<dbReference type="OrthoDB" id="4476201at2759"/>
<keyword evidence="5 6" id="KW-0472">Membrane</keyword>
<evidence type="ECO:0000256" key="2">
    <source>
        <dbReference type="ARBA" id="ARBA00022448"/>
    </source>
</evidence>
<feature type="transmembrane region" description="Helical" evidence="6">
    <location>
        <begin position="331"/>
        <end position="352"/>
    </location>
</feature>
<comment type="subcellular location">
    <subcellularLocation>
        <location evidence="1">Membrane</location>
        <topology evidence="1">Multi-pass membrane protein</topology>
    </subcellularLocation>
</comment>
<protein>
    <submittedName>
        <fullName evidence="7">Amino acid transporter</fullName>
    </submittedName>
</protein>
<evidence type="ECO:0000256" key="6">
    <source>
        <dbReference type="SAM" id="Phobius"/>
    </source>
</evidence>
<dbReference type="RefSeq" id="XP_025426209.1">
    <property type="nucleotide sequence ID" value="XM_025573008.1"/>
</dbReference>
<dbReference type="Gene3D" id="1.20.1740.10">
    <property type="entry name" value="Amino acid/polyamine transporter I"/>
    <property type="match status" value="1"/>
</dbReference>
<dbReference type="GO" id="GO:0016020">
    <property type="term" value="C:membrane"/>
    <property type="evidence" value="ECO:0007669"/>
    <property type="project" value="UniProtKB-SubCell"/>
</dbReference>
<feature type="transmembrane region" description="Helical" evidence="6">
    <location>
        <begin position="206"/>
        <end position="226"/>
    </location>
</feature>